<name>A0A5J4NX30_9TREM</name>
<feature type="compositionally biased region" description="Basic and acidic residues" evidence="1">
    <location>
        <begin position="505"/>
        <end position="518"/>
    </location>
</feature>
<feature type="compositionally biased region" description="Basic and acidic residues" evidence="1">
    <location>
        <begin position="235"/>
        <end position="254"/>
    </location>
</feature>
<evidence type="ECO:0000313" key="3">
    <source>
        <dbReference type="EMBL" id="KAA3679862.1"/>
    </source>
</evidence>
<feature type="region of interest" description="Disordered" evidence="1">
    <location>
        <begin position="467"/>
        <end position="560"/>
    </location>
</feature>
<feature type="compositionally biased region" description="Basic and acidic residues" evidence="1">
    <location>
        <begin position="433"/>
        <end position="446"/>
    </location>
</feature>
<keyword evidence="2" id="KW-0472">Membrane</keyword>
<keyword evidence="2" id="KW-1133">Transmembrane helix</keyword>
<proteinExistence type="predicted"/>
<sequence>MSVVEPIEKRSLPARKHAAELVSIVGVVCGVLCLISGVCVILIWAFVPDFSKLHPVGLQIGAIVCSLGVGFILLCVVSLVRWQVKLGRITRRVRALSPARLACRRKMGNVYQFQLPAYHTHTTEKDEKLFATLRKANSTAFISFGGRPPETVQVVGIVHDGTISTTELNHPSVATISPAIKSMKSAIFSFNGDSKLASSRYTRQPFIRDKFLRRSLPRVLVHPPSGRISVGRDNSNSERLAKAKSEGLKLDRLSEPQSNSCSIPAGDRGFGTGADTASTDDPKRTLLARDSPTTPLGETSLFTLHSSGKVVLDSGTALVDSSVASKHESRSNLEGTASGKRLLLMNQSGQVISCTTLFSDEDTEDDSNGVSCRRLPSCAGWNFFPVFVEQDQFTESVASEEEGELVEAQLNRTVDLAGPAPQNATTPQVGSGSERHRSESRKRDAGANRLRKPRGVIKRLKQFMRGRFRNEINAPPTKVAAGDQPDTGLVAETSQASPHSTTLIDDARDCPKREKREPCNPNPDLSSVGSYHNGGATRTHSELSDSGPDGMQSSTSNLKVSRKQTIVSNASVFSLPAIPPEMWSVERPVWIMGVPVCEDQHWLALDACDVIVLKKQTRSGSIDPMNHHSVTGSTSSIYAFHVKPPARLKPSTRNSRAVQHVRARSLGRILMSEKQSCSQPH</sequence>
<dbReference type="Proteomes" id="UP000324629">
    <property type="component" value="Unassembled WGS sequence"/>
</dbReference>
<feature type="compositionally biased region" description="Polar residues" evidence="1">
    <location>
        <begin position="492"/>
        <end position="503"/>
    </location>
</feature>
<feature type="region of interest" description="Disordered" evidence="1">
    <location>
        <begin position="222"/>
        <end position="292"/>
    </location>
</feature>
<feature type="transmembrane region" description="Helical" evidence="2">
    <location>
        <begin position="58"/>
        <end position="82"/>
    </location>
</feature>
<accession>A0A5J4NX30</accession>
<gene>
    <name evidence="3" type="ORF">DEA37_0010009</name>
</gene>
<evidence type="ECO:0000256" key="1">
    <source>
        <dbReference type="SAM" id="MobiDB-lite"/>
    </source>
</evidence>
<keyword evidence="4" id="KW-1185">Reference proteome</keyword>
<comment type="caution">
    <text evidence="3">The sequence shown here is derived from an EMBL/GenBank/DDBJ whole genome shotgun (WGS) entry which is preliminary data.</text>
</comment>
<feature type="region of interest" description="Disordered" evidence="1">
    <location>
        <begin position="415"/>
        <end position="455"/>
    </location>
</feature>
<protein>
    <submittedName>
        <fullName evidence="3">Uncharacterized protein</fullName>
    </submittedName>
</protein>
<evidence type="ECO:0000313" key="4">
    <source>
        <dbReference type="Proteomes" id="UP000324629"/>
    </source>
</evidence>
<dbReference type="AlphaFoldDB" id="A0A5J4NX30"/>
<reference evidence="3 4" key="1">
    <citation type="journal article" date="2019" name="Gigascience">
        <title>Whole-genome sequence of the oriental lung fluke Paragonimus westermani.</title>
        <authorList>
            <person name="Oey H."/>
            <person name="Zakrzewski M."/>
            <person name="Narain K."/>
            <person name="Devi K.R."/>
            <person name="Agatsuma T."/>
            <person name="Nawaratna S."/>
            <person name="Gobert G.N."/>
            <person name="Jones M.K."/>
            <person name="Ragan M.A."/>
            <person name="McManus D.P."/>
            <person name="Krause L."/>
        </authorList>
    </citation>
    <scope>NUCLEOTIDE SEQUENCE [LARGE SCALE GENOMIC DNA]</scope>
    <source>
        <strain evidence="3 4">IND2009</strain>
    </source>
</reference>
<feature type="transmembrane region" description="Helical" evidence="2">
    <location>
        <begin position="21"/>
        <end position="46"/>
    </location>
</feature>
<evidence type="ECO:0000256" key="2">
    <source>
        <dbReference type="SAM" id="Phobius"/>
    </source>
</evidence>
<dbReference type="EMBL" id="QNGE01000610">
    <property type="protein sequence ID" value="KAA3679862.1"/>
    <property type="molecule type" value="Genomic_DNA"/>
</dbReference>
<organism evidence="3 4">
    <name type="scientific">Paragonimus westermani</name>
    <dbReference type="NCBI Taxonomy" id="34504"/>
    <lineage>
        <taxon>Eukaryota</taxon>
        <taxon>Metazoa</taxon>
        <taxon>Spiralia</taxon>
        <taxon>Lophotrochozoa</taxon>
        <taxon>Platyhelminthes</taxon>
        <taxon>Trematoda</taxon>
        <taxon>Digenea</taxon>
        <taxon>Plagiorchiida</taxon>
        <taxon>Troglotremata</taxon>
        <taxon>Troglotrematidae</taxon>
        <taxon>Paragonimus</taxon>
    </lineage>
</organism>
<feature type="compositionally biased region" description="Polar residues" evidence="1">
    <location>
        <begin position="551"/>
        <end position="560"/>
    </location>
</feature>
<keyword evidence="2" id="KW-0812">Transmembrane</keyword>